<evidence type="ECO:0000313" key="4">
    <source>
        <dbReference type="Proteomes" id="UP000663791"/>
    </source>
</evidence>
<organism evidence="3 4">
    <name type="scientific">Nocardioides faecalis</name>
    <dbReference type="NCBI Taxonomy" id="2803858"/>
    <lineage>
        <taxon>Bacteria</taxon>
        <taxon>Bacillati</taxon>
        <taxon>Actinomycetota</taxon>
        <taxon>Actinomycetes</taxon>
        <taxon>Propionibacteriales</taxon>
        <taxon>Nocardioidaceae</taxon>
        <taxon>Nocardioides</taxon>
    </lineage>
</organism>
<gene>
    <name evidence="3" type="ORF">JK386_17920</name>
</gene>
<keyword evidence="2" id="KW-0732">Signal</keyword>
<evidence type="ECO:0000256" key="2">
    <source>
        <dbReference type="SAM" id="SignalP"/>
    </source>
</evidence>
<reference evidence="3" key="1">
    <citation type="submission" date="2021-01" db="EMBL/GenBank/DDBJ databases">
        <title>Novel species in genus Nocardioides.</title>
        <authorList>
            <person name="Zhang G."/>
        </authorList>
    </citation>
    <scope>NUCLEOTIDE SEQUENCE</scope>
    <source>
        <strain evidence="3">Zg-536</strain>
    </source>
</reference>
<proteinExistence type="predicted"/>
<protein>
    <submittedName>
        <fullName evidence="3">Uncharacterized protein</fullName>
    </submittedName>
</protein>
<dbReference type="AlphaFoldDB" id="A0A939BZY3"/>
<evidence type="ECO:0000313" key="3">
    <source>
        <dbReference type="EMBL" id="MBM9461773.1"/>
    </source>
</evidence>
<dbReference type="Proteomes" id="UP000663791">
    <property type="component" value="Unassembled WGS sequence"/>
</dbReference>
<comment type="caution">
    <text evidence="3">The sequence shown here is derived from an EMBL/GenBank/DDBJ whole genome shotgun (WGS) entry which is preliminary data.</text>
</comment>
<feature type="region of interest" description="Disordered" evidence="1">
    <location>
        <begin position="156"/>
        <end position="184"/>
    </location>
</feature>
<accession>A0A939BZY3</accession>
<sequence>MKFKKSALAAVGALVISTLPGLVSPAHAADWRTGWCQKDEGLSVVVDFGNEVAETVPPEGFLVRCLVGGVVRSTPEHSRGAALQAVGLEVKADRSGYITSIEGVEEYSGDAMWWLFSGAAVPGPWDTGNHGIVTDGANLNKAFGARLVGQDWASVPRPTPQFSTPAEPEPDTVPETPGVTGTRPKVAGQALVGKSLTSALGSWSNGATLARQWKRNGAPIAGARGASYRLKAADRGARITLAVTGSKPGHRATTLESAPTAKVRAGRLKAVKPRVKGRAKVGGKLRAVTSPWGPGKVTLTYQWLRNGKPIAKAKAKTYVIKPKDRGRRITVRVRAAKPGYASAVRTSAKTARVTR</sequence>
<evidence type="ECO:0000256" key="1">
    <source>
        <dbReference type="SAM" id="MobiDB-lite"/>
    </source>
</evidence>
<dbReference type="EMBL" id="JAERTX010000027">
    <property type="protein sequence ID" value="MBM9461773.1"/>
    <property type="molecule type" value="Genomic_DNA"/>
</dbReference>
<dbReference type="Gene3D" id="2.60.40.2700">
    <property type="match status" value="2"/>
</dbReference>
<name>A0A939BZY3_9ACTN</name>
<feature type="signal peptide" evidence="2">
    <location>
        <begin position="1"/>
        <end position="28"/>
    </location>
</feature>
<dbReference type="RefSeq" id="WP_205293094.1">
    <property type="nucleotide sequence ID" value="NZ_CP074406.1"/>
</dbReference>
<feature type="chain" id="PRO_5036690873" evidence="2">
    <location>
        <begin position="29"/>
        <end position="355"/>
    </location>
</feature>
<keyword evidence="4" id="KW-1185">Reference proteome</keyword>